<protein>
    <recommendedName>
        <fullName evidence="8">Helicase C-terminal domain-containing protein</fullName>
    </recommendedName>
</protein>
<reference evidence="7" key="1">
    <citation type="journal article" date="2015" name="Genome Announc.">
        <title>Draft genome sequence of the cellulolytic fungus Chaetomium globosum.</title>
        <authorList>
            <person name="Cuomo C.A."/>
            <person name="Untereiner W.A."/>
            <person name="Ma L.-J."/>
            <person name="Grabherr M."/>
            <person name="Birren B.W."/>
        </authorList>
    </citation>
    <scope>NUCLEOTIDE SEQUENCE [LARGE SCALE GENOMIC DNA]</scope>
    <source>
        <strain evidence="7">ATCC 6205 / CBS 148.51 / DSM 1962 / NBRC 6347 / NRRL 1970</strain>
    </source>
</reference>
<dbReference type="GeneID" id="4391133"/>
<feature type="compositionally biased region" description="Acidic residues" evidence="5">
    <location>
        <begin position="206"/>
        <end position="219"/>
    </location>
</feature>
<keyword evidence="4" id="KW-0067">ATP-binding</keyword>
<evidence type="ECO:0000256" key="5">
    <source>
        <dbReference type="SAM" id="MobiDB-lite"/>
    </source>
</evidence>
<dbReference type="InterPro" id="IPR027417">
    <property type="entry name" value="P-loop_NTPase"/>
</dbReference>
<dbReference type="GO" id="GO:0006281">
    <property type="term" value="P:DNA repair"/>
    <property type="evidence" value="ECO:0007669"/>
    <property type="project" value="TreeGrafter"/>
</dbReference>
<dbReference type="GO" id="GO:0004386">
    <property type="term" value="F:helicase activity"/>
    <property type="evidence" value="ECO:0007669"/>
    <property type="project" value="UniProtKB-KW"/>
</dbReference>
<dbReference type="PANTHER" id="PTHR45626">
    <property type="entry name" value="TRANSCRIPTION TERMINATION FACTOR 2-RELATED"/>
    <property type="match status" value="1"/>
</dbReference>
<dbReference type="CDD" id="cd18793">
    <property type="entry name" value="SF2_C_SNF"/>
    <property type="match status" value="1"/>
</dbReference>
<evidence type="ECO:0000313" key="6">
    <source>
        <dbReference type="EMBL" id="EAQ88900.1"/>
    </source>
</evidence>
<gene>
    <name evidence="6" type="ORF">CHGG_05519</name>
</gene>
<name>Q2H746_CHAGB</name>
<keyword evidence="1" id="KW-0547">Nucleotide-binding</keyword>
<dbReference type="HOGENOM" id="CLU_1261366_0_0_1"/>
<accession>Q2H746</accession>
<dbReference type="Proteomes" id="UP000001056">
    <property type="component" value="Unassembled WGS sequence"/>
</dbReference>
<evidence type="ECO:0000256" key="3">
    <source>
        <dbReference type="ARBA" id="ARBA00022806"/>
    </source>
</evidence>
<dbReference type="EMBL" id="CH408031">
    <property type="protein sequence ID" value="EAQ88900.1"/>
    <property type="molecule type" value="Genomic_DNA"/>
</dbReference>
<keyword evidence="2" id="KW-0378">Hydrolase</keyword>
<evidence type="ECO:0000256" key="2">
    <source>
        <dbReference type="ARBA" id="ARBA00022801"/>
    </source>
</evidence>
<evidence type="ECO:0008006" key="8">
    <source>
        <dbReference type="Google" id="ProtNLM"/>
    </source>
</evidence>
<proteinExistence type="predicted"/>
<dbReference type="GO" id="GO:0016787">
    <property type="term" value="F:hydrolase activity"/>
    <property type="evidence" value="ECO:0007669"/>
    <property type="project" value="UniProtKB-KW"/>
</dbReference>
<dbReference type="STRING" id="306901.Q2H746"/>
<dbReference type="InterPro" id="IPR049730">
    <property type="entry name" value="SNF2/RAD54-like_C"/>
</dbReference>
<keyword evidence="7" id="KW-1185">Reference proteome</keyword>
<dbReference type="VEuPathDB" id="FungiDB:CHGG_05519"/>
<dbReference type="Gene3D" id="3.40.50.300">
    <property type="entry name" value="P-loop containing nucleotide triphosphate hydrolases"/>
    <property type="match status" value="1"/>
</dbReference>
<dbReference type="PANTHER" id="PTHR45626:SF17">
    <property type="entry name" value="HELICASE-LIKE TRANSCRIPTION FACTOR"/>
    <property type="match status" value="1"/>
</dbReference>
<organism evidence="6 7">
    <name type="scientific">Chaetomium globosum (strain ATCC 6205 / CBS 148.51 / DSM 1962 / NBRC 6347 / NRRL 1970)</name>
    <name type="common">Soil fungus</name>
    <dbReference type="NCBI Taxonomy" id="306901"/>
    <lineage>
        <taxon>Eukaryota</taxon>
        <taxon>Fungi</taxon>
        <taxon>Dikarya</taxon>
        <taxon>Ascomycota</taxon>
        <taxon>Pezizomycotina</taxon>
        <taxon>Sordariomycetes</taxon>
        <taxon>Sordariomycetidae</taxon>
        <taxon>Sordariales</taxon>
        <taxon>Chaetomiaceae</taxon>
        <taxon>Chaetomium</taxon>
    </lineage>
</organism>
<evidence type="ECO:0000313" key="7">
    <source>
        <dbReference type="Proteomes" id="UP000001056"/>
    </source>
</evidence>
<dbReference type="InterPro" id="IPR050628">
    <property type="entry name" value="SNF2_RAD54_helicase_TF"/>
</dbReference>
<dbReference type="RefSeq" id="XP_001221614.1">
    <property type="nucleotide sequence ID" value="XM_001221613.1"/>
</dbReference>
<feature type="region of interest" description="Disordered" evidence="5">
    <location>
        <begin position="143"/>
        <end position="219"/>
    </location>
</feature>
<dbReference type="GO" id="GO:0005524">
    <property type="term" value="F:ATP binding"/>
    <property type="evidence" value="ECO:0007669"/>
    <property type="project" value="UniProtKB-KW"/>
</dbReference>
<feature type="compositionally biased region" description="Acidic residues" evidence="5">
    <location>
        <begin position="143"/>
        <end position="183"/>
    </location>
</feature>
<dbReference type="InParanoid" id="Q2H746"/>
<dbReference type="OMA" id="HEGLECQ"/>
<dbReference type="GO" id="GO:0008094">
    <property type="term" value="F:ATP-dependent activity, acting on DNA"/>
    <property type="evidence" value="ECO:0007669"/>
    <property type="project" value="TreeGrafter"/>
</dbReference>
<dbReference type="eggNOG" id="KOG1001">
    <property type="taxonomic scope" value="Eukaryota"/>
</dbReference>
<keyword evidence="3" id="KW-0347">Helicase</keyword>
<dbReference type="GO" id="GO:0005634">
    <property type="term" value="C:nucleus"/>
    <property type="evidence" value="ECO:0007669"/>
    <property type="project" value="TreeGrafter"/>
</dbReference>
<sequence length="219" mass="23507">MAPVNKWQQEAPDDKIIRCSSRAASSSFTSGGKWTQTTKSCGAHGLNLTAANRAIVFDHWWHEGLECQAFARIHRIGQTKTVHTIKLVAAGSMDETILGMQARKRETIGLAVGDGTARPTHVEDGAIDQEMLDLTRLDDIDEESEVDGGSDDDSSSDTDADSADNLSGDEGEDEDDSDYEGASDTDAAILSFGGLKTRSGTSGEAQYEESEDDMDLGDK</sequence>
<evidence type="ECO:0000256" key="1">
    <source>
        <dbReference type="ARBA" id="ARBA00022741"/>
    </source>
</evidence>
<dbReference type="OrthoDB" id="448448at2759"/>
<dbReference type="SUPFAM" id="SSF52540">
    <property type="entry name" value="P-loop containing nucleoside triphosphate hydrolases"/>
    <property type="match status" value="1"/>
</dbReference>
<evidence type="ECO:0000256" key="4">
    <source>
        <dbReference type="ARBA" id="ARBA00022840"/>
    </source>
</evidence>
<dbReference type="AlphaFoldDB" id="Q2H746"/>